<reference evidence="11 12" key="1">
    <citation type="submission" date="2020-08" db="EMBL/GenBank/DDBJ databases">
        <title>Genomic Encyclopedia of Type Strains, Phase IV (KMG-IV): sequencing the most valuable type-strain genomes for metagenomic binning, comparative biology and taxonomic classification.</title>
        <authorList>
            <person name="Goeker M."/>
        </authorList>
    </citation>
    <scope>NUCLEOTIDE SEQUENCE [LARGE SCALE GENOMIC DNA]</scope>
    <source>
        <strain evidence="11 12">DSM 24696</strain>
    </source>
</reference>
<comment type="caution">
    <text evidence="11">The sequence shown here is derived from an EMBL/GenBank/DDBJ whole genome shotgun (WGS) entry which is preliminary data.</text>
</comment>
<dbReference type="NCBIfam" id="TIGR01128">
    <property type="entry name" value="holA"/>
    <property type="match status" value="1"/>
</dbReference>
<evidence type="ECO:0000313" key="11">
    <source>
        <dbReference type="EMBL" id="MBB5173961.1"/>
    </source>
</evidence>
<dbReference type="InterPro" id="IPR005790">
    <property type="entry name" value="DNA_polIII_delta"/>
</dbReference>
<evidence type="ECO:0000259" key="9">
    <source>
        <dbReference type="Pfam" id="PF06144"/>
    </source>
</evidence>
<dbReference type="GO" id="GO:0003677">
    <property type="term" value="F:DNA binding"/>
    <property type="evidence" value="ECO:0007669"/>
    <property type="project" value="InterPro"/>
</dbReference>
<comment type="similarity">
    <text evidence="7">Belongs to the DNA polymerase HolA subunit family.</text>
</comment>
<dbReference type="Gene3D" id="1.10.8.60">
    <property type="match status" value="1"/>
</dbReference>
<dbReference type="Pfam" id="PF06144">
    <property type="entry name" value="DNA_pol3_delta"/>
    <property type="match status" value="1"/>
</dbReference>
<dbReference type="AlphaFoldDB" id="A0A840QRL9"/>
<keyword evidence="6" id="KW-0239">DNA-directed DNA polymerase</keyword>
<dbReference type="InterPro" id="IPR008921">
    <property type="entry name" value="DNA_pol3_clamp-load_cplx_C"/>
</dbReference>
<name>A0A840QRL9_9BACI</name>
<dbReference type="SUPFAM" id="SSF48019">
    <property type="entry name" value="post-AAA+ oligomerization domain-like"/>
    <property type="match status" value="1"/>
</dbReference>
<dbReference type="InterPro" id="IPR048466">
    <property type="entry name" value="DNA_pol3_delta-like_C"/>
</dbReference>
<dbReference type="GO" id="GO:0009360">
    <property type="term" value="C:DNA polymerase III complex"/>
    <property type="evidence" value="ECO:0007669"/>
    <property type="project" value="InterPro"/>
</dbReference>
<dbReference type="GO" id="GO:0003887">
    <property type="term" value="F:DNA-directed DNA polymerase activity"/>
    <property type="evidence" value="ECO:0007669"/>
    <property type="project" value="UniProtKB-KW"/>
</dbReference>
<dbReference type="Proteomes" id="UP000551878">
    <property type="component" value="Unassembled WGS sequence"/>
</dbReference>
<evidence type="ECO:0000256" key="1">
    <source>
        <dbReference type="ARBA" id="ARBA00012417"/>
    </source>
</evidence>
<feature type="domain" description="DNA polymerase III delta subunit-like C-terminal" evidence="10">
    <location>
        <begin position="217"/>
        <end position="336"/>
    </location>
</feature>
<dbReference type="Pfam" id="PF21694">
    <property type="entry name" value="DNA_pol3_delta_C"/>
    <property type="match status" value="1"/>
</dbReference>
<sequence length="342" mass="39235">MSYFQLRKQAEQGDVAPFYLLWGTETFLIEDLVQTIVNSTLSEEQKAFNLTELDMKESPIDVAVEDAYTFPFMGGKRVVIAKDAAFLTNVSDKSSVEHNLKKLEQYIQDPLAEAVLILIAPYEKLDQRKKIVKLAKQNGTVMEAKPLTEQELRDWLVQRAREEKVNIDKEAAMLLIERTSGHLMLLATEMTKLVTFTGENGTIDRNLVDQLVARTLEQNIFDLVDGVVNRNVEKALRIFYDLLKQKEEPIKIVSLIARQFRIMYQVKQLVSEGYAEKQIASQLKLHPYAVKVANRQVKRFSFQEIRYILARLADADYEMKSGKVDKQVAVEMFFANLTSRSS</sequence>
<evidence type="ECO:0000256" key="6">
    <source>
        <dbReference type="ARBA" id="ARBA00022932"/>
    </source>
</evidence>
<evidence type="ECO:0000313" key="12">
    <source>
        <dbReference type="Proteomes" id="UP000551878"/>
    </source>
</evidence>
<evidence type="ECO:0000256" key="3">
    <source>
        <dbReference type="ARBA" id="ARBA00022679"/>
    </source>
</evidence>
<evidence type="ECO:0000256" key="8">
    <source>
        <dbReference type="ARBA" id="ARBA00049244"/>
    </source>
</evidence>
<dbReference type="PANTHER" id="PTHR34388:SF1">
    <property type="entry name" value="DNA POLYMERASE III SUBUNIT DELTA"/>
    <property type="match status" value="1"/>
</dbReference>
<dbReference type="RefSeq" id="WP_184664393.1">
    <property type="nucleotide sequence ID" value="NZ_JACHHB010000009.1"/>
</dbReference>
<keyword evidence="3 11" id="KW-0808">Transferase</keyword>
<dbReference type="InterPro" id="IPR027417">
    <property type="entry name" value="P-loop_NTPase"/>
</dbReference>
<accession>A0A840QRL9</accession>
<dbReference type="Gene3D" id="1.20.272.10">
    <property type="match status" value="1"/>
</dbReference>
<keyword evidence="12" id="KW-1185">Reference proteome</keyword>
<keyword evidence="4 11" id="KW-0548">Nucleotidyltransferase</keyword>
<evidence type="ECO:0000256" key="4">
    <source>
        <dbReference type="ARBA" id="ARBA00022695"/>
    </source>
</evidence>
<dbReference type="InterPro" id="IPR010372">
    <property type="entry name" value="DNA_pol3_delta_N"/>
</dbReference>
<dbReference type="Gene3D" id="3.40.50.300">
    <property type="entry name" value="P-loop containing nucleotide triphosphate hydrolases"/>
    <property type="match status" value="1"/>
</dbReference>
<evidence type="ECO:0000256" key="2">
    <source>
        <dbReference type="ARBA" id="ARBA00017703"/>
    </source>
</evidence>
<organism evidence="11 12">
    <name type="scientific">Texcoconibacillus texcoconensis</name>
    <dbReference type="NCBI Taxonomy" id="1095777"/>
    <lineage>
        <taxon>Bacteria</taxon>
        <taxon>Bacillati</taxon>
        <taxon>Bacillota</taxon>
        <taxon>Bacilli</taxon>
        <taxon>Bacillales</taxon>
        <taxon>Bacillaceae</taxon>
        <taxon>Texcoconibacillus</taxon>
    </lineage>
</organism>
<dbReference type="EMBL" id="JACHHB010000009">
    <property type="protein sequence ID" value="MBB5173961.1"/>
    <property type="molecule type" value="Genomic_DNA"/>
</dbReference>
<dbReference type="GO" id="GO:0006261">
    <property type="term" value="P:DNA-templated DNA replication"/>
    <property type="evidence" value="ECO:0007669"/>
    <property type="project" value="TreeGrafter"/>
</dbReference>
<comment type="catalytic activity">
    <reaction evidence="8">
        <text>DNA(n) + a 2'-deoxyribonucleoside 5'-triphosphate = DNA(n+1) + diphosphate</text>
        <dbReference type="Rhea" id="RHEA:22508"/>
        <dbReference type="Rhea" id="RHEA-COMP:17339"/>
        <dbReference type="Rhea" id="RHEA-COMP:17340"/>
        <dbReference type="ChEBI" id="CHEBI:33019"/>
        <dbReference type="ChEBI" id="CHEBI:61560"/>
        <dbReference type="ChEBI" id="CHEBI:173112"/>
        <dbReference type="EC" id="2.7.7.7"/>
    </reaction>
</comment>
<proteinExistence type="inferred from homology"/>
<protein>
    <recommendedName>
        <fullName evidence="2">DNA polymerase III subunit delta</fullName>
        <ecNumber evidence="1">2.7.7.7</ecNumber>
    </recommendedName>
</protein>
<keyword evidence="5" id="KW-0235">DNA replication</keyword>
<feature type="domain" description="DNA polymerase III delta N-terminal" evidence="9">
    <location>
        <begin position="19"/>
        <end position="145"/>
    </location>
</feature>
<evidence type="ECO:0000256" key="7">
    <source>
        <dbReference type="ARBA" id="ARBA00034754"/>
    </source>
</evidence>
<gene>
    <name evidence="11" type="ORF">HNQ41_002151</name>
</gene>
<evidence type="ECO:0000256" key="5">
    <source>
        <dbReference type="ARBA" id="ARBA00022705"/>
    </source>
</evidence>
<dbReference type="SUPFAM" id="SSF52540">
    <property type="entry name" value="P-loop containing nucleoside triphosphate hydrolases"/>
    <property type="match status" value="1"/>
</dbReference>
<dbReference type="EC" id="2.7.7.7" evidence="1"/>
<evidence type="ECO:0000259" key="10">
    <source>
        <dbReference type="Pfam" id="PF21694"/>
    </source>
</evidence>
<dbReference type="PANTHER" id="PTHR34388">
    <property type="entry name" value="DNA POLYMERASE III SUBUNIT DELTA"/>
    <property type="match status" value="1"/>
</dbReference>